<dbReference type="PANTHER" id="PTHR42760:SF40">
    <property type="entry name" value="3-OXOACYL-[ACYL-CARRIER-PROTEIN] REDUCTASE, CHLOROPLASTIC"/>
    <property type="match status" value="1"/>
</dbReference>
<organism evidence="3 4">
    <name type="scientific">Amycolatopsis acididurans</name>
    <dbReference type="NCBI Taxonomy" id="2724524"/>
    <lineage>
        <taxon>Bacteria</taxon>
        <taxon>Bacillati</taxon>
        <taxon>Actinomycetota</taxon>
        <taxon>Actinomycetes</taxon>
        <taxon>Pseudonocardiales</taxon>
        <taxon>Pseudonocardiaceae</taxon>
        <taxon>Amycolatopsis</taxon>
    </lineage>
</organism>
<dbReference type="RefSeq" id="WP_168519696.1">
    <property type="nucleotide sequence ID" value="NZ_JAAXLS010000025.1"/>
</dbReference>
<dbReference type="PRINTS" id="PR00081">
    <property type="entry name" value="GDHRDH"/>
</dbReference>
<name>A0ABX1JA62_9PSEU</name>
<dbReference type="InterPro" id="IPR002347">
    <property type="entry name" value="SDR_fam"/>
</dbReference>
<evidence type="ECO:0000313" key="4">
    <source>
        <dbReference type="Proteomes" id="UP000715441"/>
    </source>
</evidence>
<dbReference type="PRINTS" id="PR00080">
    <property type="entry name" value="SDRFAMILY"/>
</dbReference>
<comment type="similarity">
    <text evidence="1">Belongs to the short-chain dehydrogenases/reductases (SDR) family.</text>
</comment>
<evidence type="ECO:0000259" key="2">
    <source>
        <dbReference type="SMART" id="SM00822"/>
    </source>
</evidence>
<gene>
    <name evidence="3" type="ORF">HFP15_27740</name>
</gene>
<dbReference type="Pfam" id="PF13561">
    <property type="entry name" value="adh_short_C2"/>
    <property type="match status" value="1"/>
</dbReference>
<proteinExistence type="inferred from homology"/>
<keyword evidence="4" id="KW-1185">Reference proteome</keyword>
<dbReference type="CDD" id="cd05233">
    <property type="entry name" value="SDR_c"/>
    <property type="match status" value="1"/>
</dbReference>
<dbReference type="PANTHER" id="PTHR42760">
    <property type="entry name" value="SHORT-CHAIN DEHYDROGENASES/REDUCTASES FAMILY MEMBER"/>
    <property type="match status" value="1"/>
</dbReference>
<evidence type="ECO:0000256" key="1">
    <source>
        <dbReference type="ARBA" id="ARBA00006484"/>
    </source>
</evidence>
<dbReference type="Proteomes" id="UP000715441">
    <property type="component" value="Unassembled WGS sequence"/>
</dbReference>
<dbReference type="InterPro" id="IPR036291">
    <property type="entry name" value="NAD(P)-bd_dom_sf"/>
</dbReference>
<dbReference type="SUPFAM" id="SSF51735">
    <property type="entry name" value="NAD(P)-binding Rossmann-fold domains"/>
    <property type="match status" value="1"/>
</dbReference>
<dbReference type="EMBL" id="JAAXLS010000025">
    <property type="protein sequence ID" value="NKQ56672.1"/>
    <property type="molecule type" value="Genomic_DNA"/>
</dbReference>
<dbReference type="Gene3D" id="3.40.50.720">
    <property type="entry name" value="NAD(P)-binding Rossmann-like Domain"/>
    <property type="match status" value="1"/>
</dbReference>
<reference evidence="3 4" key="1">
    <citation type="submission" date="2020-04" db="EMBL/GenBank/DDBJ databases">
        <title>Novel species.</title>
        <authorList>
            <person name="Teo W.F.A."/>
            <person name="Lipun K."/>
            <person name="Srisuk N."/>
            <person name="Duangmal K."/>
        </authorList>
    </citation>
    <scope>NUCLEOTIDE SEQUENCE [LARGE SCALE GENOMIC DNA]</scope>
    <source>
        <strain evidence="3 4">K13G38</strain>
    </source>
</reference>
<dbReference type="SMART" id="SM00822">
    <property type="entry name" value="PKS_KR"/>
    <property type="match status" value="1"/>
</dbReference>
<dbReference type="InterPro" id="IPR057326">
    <property type="entry name" value="KR_dom"/>
</dbReference>
<feature type="domain" description="Ketoreductase" evidence="2">
    <location>
        <begin position="4"/>
        <end position="180"/>
    </location>
</feature>
<sequence length="240" mass="24868">MEPREVVVTGGGSGIGYAIAAWFAKAGERVTITGRRENVLAESASLLGARYVPFDASDPAAVEAALAKLPSRVDVLVNNAGGNTDFERPKADDLANVADNWRANFAANVLSAVLVTTAVRPRLADQARIVTIGSIASSKGAGSYGAAKAAVESWTADISRELGPRGITANVVAPGLIENTDFFRGTLTDEYRDGLVAQARNKRAGTMDDVAELVGCLGSPGAGHLTGQVIHLNGGTHLSR</sequence>
<evidence type="ECO:0000313" key="3">
    <source>
        <dbReference type="EMBL" id="NKQ56672.1"/>
    </source>
</evidence>
<protein>
    <submittedName>
        <fullName evidence="3">SDR family oxidoreductase</fullName>
    </submittedName>
</protein>
<accession>A0ABX1JA62</accession>
<comment type="caution">
    <text evidence="3">The sequence shown here is derived from an EMBL/GenBank/DDBJ whole genome shotgun (WGS) entry which is preliminary data.</text>
</comment>